<reference evidence="1 2" key="1">
    <citation type="submission" date="2015-11" db="EMBL/GenBank/DDBJ databases">
        <title>Expanding the genomic diversity of Burkholderia species for the development of highly accurate diagnostics.</title>
        <authorList>
            <person name="Sahl J."/>
            <person name="Keim P."/>
            <person name="Wagner D."/>
        </authorList>
    </citation>
    <scope>NUCLEOTIDE SEQUENCE [LARGE SCALE GENOMIC DNA]</scope>
    <source>
        <strain evidence="1 2">MSMB1808WGS</strain>
    </source>
</reference>
<dbReference type="AlphaFoldDB" id="A0AAW3MNU3"/>
<protein>
    <submittedName>
        <fullName evidence="1">Uncharacterized protein</fullName>
    </submittedName>
</protein>
<organism evidence="1 2">
    <name type="scientific">Burkholderia ubonensis</name>
    <dbReference type="NCBI Taxonomy" id="101571"/>
    <lineage>
        <taxon>Bacteria</taxon>
        <taxon>Pseudomonadati</taxon>
        <taxon>Pseudomonadota</taxon>
        <taxon>Betaproteobacteria</taxon>
        <taxon>Burkholderiales</taxon>
        <taxon>Burkholderiaceae</taxon>
        <taxon>Burkholderia</taxon>
        <taxon>Burkholderia cepacia complex</taxon>
    </lineage>
</organism>
<sequence length="81" mass="8538">MLFSVFSLIVSPKPTDAAARSAGERPQPANDSIAAVTLVSMAMRVLRISEKTPRFSATSLSQLALVTKFLNLGTLTGSGSR</sequence>
<comment type="caution">
    <text evidence="1">The sequence shown here is derived from an EMBL/GenBank/DDBJ whole genome shotgun (WGS) entry which is preliminary data.</text>
</comment>
<dbReference type="EMBL" id="LPBJ01000074">
    <property type="protein sequence ID" value="KVP93915.1"/>
    <property type="molecule type" value="Genomic_DNA"/>
</dbReference>
<gene>
    <name evidence="1" type="ORF">WJ96_12135</name>
</gene>
<evidence type="ECO:0000313" key="1">
    <source>
        <dbReference type="EMBL" id="KVP93915.1"/>
    </source>
</evidence>
<accession>A0AAW3MNU3</accession>
<dbReference type="Proteomes" id="UP000056453">
    <property type="component" value="Unassembled WGS sequence"/>
</dbReference>
<evidence type="ECO:0000313" key="2">
    <source>
        <dbReference type="Proteomes" id="UP000056453"/>
    </source>
</evidence>
<proteinExistence type="predicted"/>
<name>A0AAW3MNU3_9BURK</name>
<keyword evidence="2" id="KW-1185">Reference proteome</keyword>